<name>Q2C9N5_OCEGH</name>
<reference evidence="2 3" key="1">
    <citation type="journal article" date="2010" name="J. Bacteriol.">
        <title>Genome sequences of Oceanicola granulosus HTCC2516(T) and Oceanicola batsensis HTCC2597(TDelta).</title>
        <authorList>
            <person name="Thrash J.C."/>
            <person name="Cho J.C."/>
            <person name="Vergin K.L."/>
            <person name="Giovannoni S.J."/>
        </authorList>
    </citation>
    <scope>NUCLEOTIDE SEQUENCE [LARGE SCALE GENOMIC DNA]</scope>
    <source>
        <strain evidence="3">ATCC BAA-861 / DSM 15982 / KCTC 12143 / HTCC2516</strain>
    </source>
</reference>
<keyword evidence="3" id="KW-1185">Reference proteome</keyword>
<keyword evidence="1 2" id="KW-0812">Transmembrane</keyword>
<keyword evidence="1" id="KW-0472">Membrane</keyword>
<protein>
    <submittedName>
        <fullName evidence="2">Putative transport transmembrane protein</fullName>
    </submittedName>
</protein>
<feature type="transmembrane region" description="Helical" evidence="1">
    <location>
        <begin position="54"/>
        <end position="73"/>
    </location>
</feature>
<gene>
    <name evidence="2" type="ORF">OG2516_15864</name>
</gene>
<dbReference type="STRING" id="314256.OG2516_15864"/>
<comment type="caution">
    <text evidence="2">The sequence shown here is derived from an EMBL/GenBank/DDBJ whole genome shotgun (WGS) entry which is preliminary data.</text>
</comment>
<dbReference type="AlphaFoldDB" id="Q2C9N5"/>
<keyword evidence="1" id="KW-1133">Transmembrane helix</keyword>
<feature type="transmembrane region" description="Helical" evidence="1">
    <location>
        <begin position="20"/>
        <end position="42"/>
    </location>
</feature>
<dbReference type="HOGENOM" id="CLU_2424025_0_0_5"/>
<dbReference type="EMBL" id="AAOT01000082">
    <property type="protein sequence ID" value="EAR49382.1"/>
    <property type="molecule type" value="Genomic_DNA"/>
</dbReference>
<proteinExistence type="predicted"/>
<organism evidence="2 3">
    <name type="scientific">Oceanicola granulosus (strain ATCC BAA-861 / DSM 15982 / KCTC 12143 / HTCC2516)</name>
    <dbReference type="NCBI Taxonomy" id="314256"/>
    <lineage>
        <taxon>Bacteria</taxon>
        <taxon>Pseudomonadati</taxon>
        <taxon>Pseudomonadota</taxon>
        <taxon>Alphaproteobacteria</taxon>
        <taxon>Rhodobacterales</taxon>
        <taxon>Roseobacteraceae</taxon>
        <taxon>Oceanicola</taxon>
    </lineage>
</organism>
<dbReference type="Proteomes" id="UP000003635">
    <property type="component" value="Unassembled WGS sequence"/>
</dbReference>
<evidence type="ECO:0000256" key="1">
    <source>
        <dbReference type="SAM" id="Phobius"/>
    </source>
</evidence>
<evidence type="ECO:0000313" key="3">
    <source>
        <dbReference type="Proteomes" id="UP000003635"/>
    </source>
</evidence>
<accession>Q2C9N5</accession>
<sequence>MAFADVPRESTGDATAMMGALQQVAIATGVALAGAVLEVGMVMSGRDLAAPMDFSAAFFVVGLVTMSAAFAFIPMGREAGSEVSGRRVPAE</sequence>
<evidence type="ECO:0000313" key="2">
    <source>
        <dbReference type="EMBL" id="EAR49382.1"/>
    </source>
</evidence>